<protein>
    <recommendedName>
        <fullName evidence="4">ABC transporter permease</fullName>
    </recommendedName>
</protein>
<name>A0A430FUI0_9BIFI</name>
<proteinExistence type="predicted"/>
<keyword evidence="1" id="KW-0472">Membrane</keyword>
<feature type="transmembrane region" description="Helical" evidence="1">
    <location>
        <begin position="48"/>
        <end position="66"/>
    </location>
</feature>
<gene>
    <name evidence="2" type="ORF">D2E24_1034</name>
</gene>
<keyword evidence="1" id="KW-0812">Transmembrane</keyword>
<reference evidence="2 3" key="1">
    <citation type="submission" date="2018-09" db="EMBL/GenBank/DDBJ databases">
        <title>Characterization of the phylogenetic diversity of five novel species belonging to the genus Bifidobacterium.</title>
        <authorList>
            <person name="Lugli G.A."/>
            <person name="Duranti S."/>
            <person name="Milani C."/>
        </authorList>
    </citation>
    <scope>NUCLEOTIDE SEQUENCE [LARGE SCALE GENOMIC DNA]</scope>
    <source>
        <strain evidence="2 3">2033B</strain>
    </source>
</reference>
<dbReference type="RefSeq" id="WP_125968283.1">
    <property type="nucleotide sequence ID" value="NZ_QXGK01000008.1"/>
</dbReference>
<dbReference type="Proteomes" id="UP000287470">
    <property type="component" value="Unassembled WGS sequence"/>
</dbReference>
<evidence type="ECO:0000313" key="3">
    <source>
        <dbReference type="Proteomes" id="UP000287470"/>
    </source>
</evidence>
<dbReference type="AlphaFoldDB" id="A0A430FUI0"/>
<evidence type="ECO:0008006" key="4">
    <source>
        <dbReference type="Google" id="ProtNLM"/>
    </source>
</evidence>
<keyword evidence="1" id="KW-1133">Transmembrane helix</keyword>
<accession>A0A430FUI0</accession>
<comment type="caution">
    <text evidence="2">The sequence shown here is derived from an EMBL/GenBank/DDBJ whole genome shotgun (WGS) entry which is preliminary data.</text>
</comment>
<dbReference type="EMBL" id="QXGK01000008">
    <property type="protein sequence ID" value="RSX56744.1"/>
    <property type="molecule type" value="Genomic_DNA"/>
</dbReference>
<evidence type="ECO:0000256" key="1">
    <source>
        <dbReference type="SAM" id="Phobius"/>
    </source>
</evidence>
<keyword evidence="3" id="KW-1185">Reference proteome</keyword>
<sequence length="67" mass="7289">MKTIIRRYPALTGLACGVLLAISFLLAVAWLLTHEACAHPIGSGLCAWWAFMECPLCLLALCETLAR</sequence>
<evidence type="ECO:0000313" key="2">
    <source>
        <dbReference type="EMBL" id="RSX56744.1"/>
    </source>
</evidence>
<organism evidence="2 3">
    <name type="scientific">Bifidobacterium samirii</name>
    <dbReference type="NCBI Taxonomy" id="2306974"/>
    <lineage>
        <taxon>Bacteria</taxon>
        <taxon>Bacillati</taxon>
        <taxon>Actinomycetota</taxon>
        <taxon>Actinomycetes</taxon>
        <taxon>Bifidobacteriales</taxon>
        <taxon>Bifidobacteriaceae</taxon>
        <taxon>Bifidobacterium</taxon>
    </lineage>
</organism>
<dbReference type="OrthoDB" id="3240540at2"/>